<protein>
    <submittedName>
        <fullName evidence="2">Uncharacterized protein</fullName>
    </submittedName>
</protein>
<feature type="chain" id="PRO_5025493891" evidence="1">
    <location>
        <begin position="23"/>
        <end position="163"/>
    </location>
</feature>
<evidence type="ECO:0000313" key="2">
    <source>
        <dbReference type="EMBL" id="KAF2187004.1"/>
    </source>
</evidence>
<keyword evidence="3" id="KW-1185">Reference proteome</keyword>
<organism evidence="2 3">
    <name type="scientific">Zopfia rhizophila CBS 207.26</name>
    <dbReference type="NCBI Taxonomy" id="1314779"/>
    <lineage>
        <taxon>Eukaryota</taxon>
        <taxon>Fungi</taxon>
        <taxon>Dikarya</taxon>
        <taxon>Ascomycota</taxon>
        <taxon>Pezizomycotina</taxon>
        <taxon>Dothideomycetes</taxon>
        <taxon>Dothideomycetes incertae sedis</taxon>
        <taxon>Zopfiaceae</taxon>
        <taxon>Zopfia</taxon>
    </lineage>
</organism>
<name>A0A6A6E5B0_9PEZI</name>
<dbReference type="EMBL" id="ML994628">
    <property type="protein sequence ID" value="KAF2187004.1"/>
    <property type="molecule type" value="Genomic_DNA"/>
</dbReference>
<sequence length="163" mass="19565">MPRLCGISQLFLIRVVWFPIMSERASQFIRTLEEHPDLRTYVHWLELEFYHEDLGLEHRKLNEIHELLPYLREIWYNGQRFNPWSEPHYFRPIFLDNPSFHRLRKNRVETSDFCRETDTVHACQGHKKYTLSRAQVSWTGIDGLRDSQGSHQSSPLVELYLAP</sequence>
<feature type="signal peptide" evidence="1">
    <location>
        <begin position="1"/>
        <end position="22"/>
    </location>
</feature>
<evidence type="ECO:0000256" key="1">
    <source>
        <dbReference type="SAM" id="SignalP"/>
    </source>
</evidence>
<dbReference type="Proteomes" id="UP000800200">
    <property type="component" value="Unassembled WGS sequence"/>
</dbReference>
<gene>
    <name evidence="2" type="ORF">K469DRAFT_121475</name>
</gene>
<dbReference type="AlphaFoldDB" id="A0A6A6E5B0"/>
<keyword evidence="1" id="KW-0732">Signal</keyword>
<proteinExistence type="predicted"/>
<reference evidence="2" key="1">
    <citation type="journal article" date="2020" name="Stud. Mycol.">
        <title>101 Dothideomycetes genomes: a test case for predicting lifestyles and emergence of pathogens.</title>
        <authorList>
            <person name="Haridas S."/>
            <person name="Albert R."/>
            <person name="Binder M."/>
            <person name="Bloem J."/>
            <person name="Labutti K."/>
            <person name="Salamov A."/>
            <person name="Andreopoulos B."/>
            <person name="Baker S."/>
            <person name="Barry K."/>
            <person name="Bills G."/>
            <person name="Bluhm B."/>
            <person name="Cannon C."/>
            <person name="Castanera R."/>
            <person name="Culley D."/>
            <person name="Daum C."/>
            <person name="Ezra D."/>
            <person name="Gonzalez J."/>
            <person name="Henrissat B."/>
            <person name="Kuo A."/>
            <person name="Liang C."/>
            <person name="Lipzen A."/>
            <person name="Lutzoni F."/>
            <person name="Magnuson J."/>
            <person name="Mondo S."/>
            <person name="Nolan M."/>
            <person name="Ohm R."/>
            <person name="Pangilinan J."/>
            <person name="Park H.-J."/>
            <person name="Ramirez L."/>
            <person name="Alfaro M."/>
            <person name="Sun H."/>
            <person name="Tritt A."/>
            <person name="Yoshinaga Y."/>
            <person name="Zwiers L.-H."/>
            <person name="Turgeon B."/>
            <person name="Goodwin S."/>
            <person name="Spatafora J."/>
            <person name="Crous P."/>
            <person name="Grigoriev I."/>
        </authorList>
    </citation>
    <scope>NUCLEOTIDE SEQUENCE</scope>
    <source>
        <strain evidence="2">CBS 207.26</strain>
    </source>
</reference>
<accession>A0A6A6E5B0</accession>
<evidence type="ECO:0000313" key="3">
    <source>
        <dbReference type="Proteomes" id="UP000800200"/>
    </source>
</evidence>